<evidence type="ECO:0000313" key="3">
    <source>
        <dbReference type="EMBL" id="MFD2909747.1"/>
    </source>
</evidence>
<dbReference type="PANTHER" id="PTHR46401">
    <property type="entry name" value="GLYCOSYLTRANSFERASE WBBK-RELATED"/>
    <property type="match status" value="1"/>
</dbReference>
<dbReference type="RefSeq" id="WP_379808554.1">
    <property type="nucleotide sequence ID" value="NZ_JBHUOL010000021.1"/>
</dbReference>
<dbReference type="Pfam" id="PF00534">
    <property type="entry name" value="Glycos_transf_1"/>
    <property type="match status" value="1"/>
</dbReference>
<keyword evidence="1 3" id="KW-0808">Transferase</keyword>
<comment type="caution">
    <text evidence="3">The sequence shown here is derived from an EMBL/GenBank/DDBJ whole genome shotgun (WGS) entry which is preliminary data.</text>
</comment>
<sequence length="377" mass="43006">MNKLVVVSAAPLILKNEKYFLYSPYEKEMQLWAKHSDAIQFCCPVWTADKSLLIAPVSFPTLNPIVLEDFDTTYASSIIKAIPFVFINTFRIYKAMAQADHIHLRCPGNMSLLGTLVQIAFPKKKKTAKYAGNWDPKSIQPWSYRLQKWIVSNTFLTKNMQALVYGEWPNQTKNIKPFFTATYSQQESKDLEFRSKKPELKDEIKCLFVGTLSKGKQPIYAIQLVEKLSKLGKKVSLDVYGEGILRNEIEAYIKTHELTDIVTLKGNQTKENIKEAYQKSHFLILPSKSEGWPKSVAEAMFWGCVPVVTPVSCVPYMLDAGKRGLLLTEEIQKDTNALEELIGNPTDYQLKSKAAQQWSQHYTTDLFEEELKKLLGV</sequence>
<dbReference type="PANTHER" id="PTHR46401:SF2">
    <property type="entry name" value="GLYCOSYLTRANSFERASE WBBK-RELATED"/>
    <property type="match status" value="1"/>
</dbReference>
<protein>
    <submittedName>
        <fullName evidence="3">Glycosyltransferase family 4 protein</fullName>
        <ecNumber evidence="3">2.4.-.-</ecNumber>
    </submittedName>
</protein>
<gene>
    <name evidence="3" type="ORF">ACFSX9_13500</name>
</gene>
<keyword evidence="4" id="KW-1185">Reference proteome</keyword>
<dbReference type="EMBL" id="JBHUOL010000021">
    <property type="protein sequence ID" value="MFD2909747.1"/>
    <property type="molecule type" value="Genomic_DNA"/>
</dbReference>
<dbReference type="CDD" id="cd03801">
    <property type="entry name" value="GT4_PimA-like"/>
    <property type="match status" value="1"/>
</dbReference>
<dbReference type="Gene3D" id="3.40.50.2000">
    <property type="entry name" value="Glycogen Phosphorylase B"/>
    <property type="match status" value="1"/>
</dbReference>
<evidence type="ECO:0000259" key="2">
    <source>
        <dbReference type="Pfam" id="PF00534"/>
    </source>
</evidence>
<keyword evidence="3" id="KW-0328">Glycosyltransferase</keyword>
<dbReference type="SUPFAM" id="SSF53756">
    <property type="entry name" value="UDP-Glycosyltransferase/glycogen phosphorylase"/>
    <property type="match status" value="1"/>
</dbReference>
<name>A0ABW5ZAT3_9FLAO</name>
<evidence type="ECO:0000256" key="1">
    <source>
        <dbReference type="ARBA" id="ARBA00022679"/>
    </source>
</evidence>
<dbReference type="GO" id="GO:0016757">
    <property type="term" value="F:glycosyltransferase activity"/>
    <property type="evidence" value="ECO:0007669"/>
    <property type="project" value="UniProtKB-KW"/>
</dbReference>
<proteinExistence type="predicted"/>
<evidence type="ECO:0000313" key="4">
    <source>
        <dbReference type="Proteomes" id="UP001597549"/>
    </source>
</evidence>
<dbReference type="Proteomes" id="UP001597549">
    <property type="component" value="Unassembled WGS sequence"/>
</dbReference>
<reference evidence="4" key="1">
    <citation type="journal article" date="2019" name="Int. J. Syst. Evol. Microbiol.">
        <title>The Global Catalogue of Microorganisms (GCM) 10K type strain sequencing project: providing services to taxonomists for standard genome sequencing and annotation.</title>
        <authorList>
            <consortium name="The Broad Institute Genomics Platform"/>
            <consortium name="The Broad Institute Genome Sequencing Center for Infectious Disease"/>
            <person name="Wu L."/>
            <person name="Ma J."/>
        </authorList>
    </citation>
    <scope>NUCLEOTIDE SEQUENCE [LARGE SCALE GENOMIC DNA]</scope>
    <source>
        <strain evidence="4">KCTC 52644</strain>
    </source>
</reference>
<feature type="domain" description="Glycosyl transferase family 1" evidence="2">
    <location>
        <begin position="192"/>
        <end position="354"/>
    </location>
</feature>
<dbReference type="EC" id="2.4.-.-" evidence="3"/>
<dbReference type="InterPro" id="IPR001296">
    <property type="entry name" value="Glyco_trans_1"/>
</dbReference>
<accession>A0ABW5ZAT3</accession>
<organism evidence="3 4">
    <name type="scientific">Flavobacterium ardleyense</name>
    <dbReference type="NCBI Taxonomy" id="2038737"/>
    <lineage>
        <taxon>Bacteria</taxon>
        <taxon>Pseudomonadati</taxon>
        <taxon>Bacteroidota</taxon>
        <taxon>Flavobacteriia</taxon>
        <taxon>Flavobacteriales</taxon>
        <taxon>Flavobacteriaceae</taxon>
        <taxon>Flavobacterium</taxon>
    </lineage>
</organism>